<evidence type="ECO:0000313" key="2">
    <source>
        <dbReference type="WBParaSite" id="Csp11.Scaffold525.g2998.t1"/>
    </source>
</evidence>
<keyword evidence="1" id="KW-1185">Reference proteome</keyword>
<proteinExistence type="predicted"/>
<dbReference type="WBParaSite" id="Csp11.Scaffold525.g2998.t1">
    <property type="protein sequence ID" value="Csp11.Scaffold525.g2998.t1"/>
    <property type="gene ID" value="Csp11.Scaffold525.g2998"/>
</dbReference>
<protein>
    <submittedName>
        <fullName evidence="2">Uncharacterized protein</fullName>
    </submittedName>
</protein>
<dbReference type="Proteomes" id="UP000095282">
    <property type="component" value="Unplaced"/>
</dbReference>
<name>A0A1I7T6X1_9PELO</name>
<dbReference type="AlphaFoldDB" id="A0A1I7T6X1"/>
<accession>A0A1I7T6X1</accession>
<evidence type="ECO:0000313" key="1">
    <source>
        <dbReference type="Proteomes" id="UP000095282"/>
    </source>
</evidence>
<sequence length="123" mass="13966">MVVAAIPRTHQKRHIDDIRFSSWLKNLGASKFDTPTDLVNWGPISFGKKSRVLATDRIVSKHERICKERAAAFAYVACNHACFSIDDLLYNSCGSGKRPEELKQHEMSLFCCPEKLHLHKLPS</sequence>
<organism evidence="1 2">
    <name type="scientific">Caenorhabditis tropicalis</name>
    <dbReference type="NCBI Taxonomy" id="1561998"/>
    <lineage>
        <taxon>Eukaryota</taxon>
        <taxon>Metazoa</taxon>
        <taxon>Ecdysozoa</taxon>
        <taxon>Nematoda</taxon>
        <taxon>Chromadorea</taxon>
        <taxon>Rhabditida</taxon>
        <taxon>Rhabditina</taxon>
        <taxon>Rhabditomorpha</taxon>
        <taxon>Rhabditoidea</taxon>
        <taxon>Rhabditidae</taxon>
        <taxon>Peloderinae</taxon>
        <taxon>Caenorhabditis</taxon>
    </lineage>
</organism>
<reference evidence="2" key="1">
    <citation type="submission" date="2016-11" db="UniProtKB">
        <authorList>
            <consortium name="WormBaseParasite"/>
        </authorList>
    </citation>
    <scope>IDENTIFICATION</scope>
</reference>